<organism evidence="1">
    <name type="scientific">Oryza brachyantha</name>
    <name type="common">malo sina</name>
    <dbReference type="NCBI Taxonomy" id="4533"/>
    <lineage>
        <taxon>Eukaryota</taxon>
        <taxon>Viridiplantae</taxon>
        <taxon>Streptophyta</taxon>
        <taxon>Embryophyta</taxon>
        <taxon>Tracheophyta</taxon>
        <taxon>Spermatophyta</taxon>
        <taxon>Magnoliopsida</taxon>
        <taxon>Liliopsida</taxon>
        <taxon>Poales</taxon>
        <taxon>Poaceae</taxon>
        <taxon>BOP clade</taxon>
        <taxon>Oryzoideae</taxon>
        <taxon>Oryzeae</taxon>
        <taxon>Oryzinae</taxon>
        <taxon>Oryza</taxon>
    </lineage>
</organism>
<reference evidence="1" key="1">
    <citation type="journal article" date="2013" name="Nat. Commun.">
        <title>Whole-genome sequencing of Oryza brachyantha reveals mechanisms underlying Oryza genome evolution.</title>
        <authorList>
            <person name="Chen J."/>
            <person name="Huang Q."/>
            <person name="Gao D."/>
            <person name="Wang J."/>
            <person name="Lang Y."/>
            <person name="Liu T."/>
            <person name="Li B."/>
            <person name="Bai Z."/>
            <person name="Luis Goicoechea J."/>
            <person name="Liang C."/>
            <person name="Chen C."/>
            <person name="Zhang W."/>
            <person name="Sun S."/>
            <person name="Liao Y."/>
            <person name="Zhang X."/>
            <person name="Yang L."/>
            <person name="Song C."/>
            <person name="Wang M."/>
            <person name="Shi J."/>
            <person name="Liu G."/>
            <person name="Liu J."/>
            <person name="Zhou H."/>
            <person name="Zhou W."/>
            <person name="Yu Q."/>
            <person name="An N."/>
            <person name="Chen Y."/>
            <person name="Cai Q."/>
            <person name="Wang B."/>
            <person name="Liu B."/>
            <person name="Min J."/>
            <person name="Huang Y."/>
            <person name="Wu H."/>
            <person name="Li Z."/>
            <person name="Zhang Y."/>
            <person name="Yin Y."/>
            <person name="Song W."/>
            <person name="Jiang J."/>
            <person name="Jackson S.A."/>
            <person name="Wing R.A."/>
            <person name="Wang J."/>
            <person name="Chen M."/>
        </authorList>
    </citation>
    <scope>NUCLEOTIDE SEQUENCE [LARGE SCALE GENOMIC DNA]</scope>
    <source>
        <strain evidence="1">cv. IRGC 101232</strain>
    </source>
</reference>
<dbReference type="AlphaFoldDB" id="J3MJJ1"/>
<dbReference type="EnsemblPlants" id="OB07G15730.1">
    <property type="protein sequence ID" value="OB07G15730.1"/>
    <property type="gene ID" value="OB07G15730"/>
</dbReference>
<protein>
    <submittedName>
        <fullName evidence="1">Uncharacterized protein</fullName>
    </submittedName>
</protein>
<name>J3MJJ1_ORYBR</name>
<reference evidence="1" key="2">
    <citation type="submission" date="2013-04" db="UniProtKB">
        <authorList>
            <consortium name="EnsemblPlants"/>
        </authorList>
    </citation>
    <scope>IDENTIFICATION</scope>
</reference>
<evidence type="ECO:0000313" key="2">
    <source>
        <dbReference type="Proteomes" id="UP000006038"/>
    </source>
</evidence>
<evidence type="ECO:0000313" key="1">
    <source>
        <dbReference type="EnsemblPlants" id="OB07G15730.1"/>
    </source>
</evidence>
<dbReference type="HOGENOM" id="CLU_2712213_0_0_1"/>
<dbReference type="Proteomes" id="UP000006038">
    <property type="component" value="Chromosome 7"/>
</dbReference>
<dbReference type="Gramene" id="OB07G15730.1">
    <property type="protein sequence ID" value="OB07G15730.1"/>
    <property type="gene ID" value="OB07G15730"/>
</dbReference>
<accession>J3MJJ1</accession>
<sequence length="73" mass="8903">PLTKQSRRVDCVALYKKPNQTRPDQGFESILTRFFSTNFLRIDRLQMPKHKCHGLPLHEMRWFHQVVYYRTLK</sequence>
<proteinExistence type="predicted"/>
<keyword evidence="2" id="KW-1185">Reference proteome</keyword>